<reference evidence="1" key="1">
    <citation type="submission" date="2023-07" db="EMBL/GenBank/DDBJ databases">
        <title>Black Yeasts Isolated from many extreme environments.</title>
        <authorList>
            <person name="Coleine C."/>
            <person name="Stajich J.E."/>
            <person name="Selbmann L."/>
        </authorList>
    </citation>
    <scope>NUCLEOTIDE SEQUENCE</scope>
    <source>
        <strain evidence="1">CCFEE 5714</strain>
    </source>
</reference>
<accession>A0ACC3NAE9</accession>
<dbReference type="EMBL" id="JAUTXU010000064">
    <property type="protein sequence ID" value="KAK3713196.1"/>
    <property type="molecule type" value="Genomic_DNA"/>
</dbReference>
<proteinExistence type="predicted"/>
<organism evidence="1 2">
    <name type="scientific">Vermiconidia calcicola</name>
    <dbReference type="NCBI Taxonomy" id="1690605"/>
    <lineage>
        <taxon>Eukaryota</taxon>
        <taxon>Fungi</taxon>
        <taxon>Dikarya</taxon>
        <taxon>Ascomycota</taxon>
        <taxon>Pezizomycotina</taxon>
        <taxon>Dothideomycetes</taxon>
        <taxon>Dothideomycetidae</taxon>
        <taxon>Mycosphaerellales</taxon>
        <taxon>Extremaceae</taxon>
        <taxon>Vermiconidia</taxon>
    </lineage>
</organism>
<sequence>MSSSQPQILLTGSTGYIGGNILTHLVNSDAPALKNATITCLVRGEDRIQQLNDAYGSRVKPELYRDLDDTERTIEVASQHDYIINTTLGFHPESAAALVHGLAKRKQSSGKDVFMIHTSGTSNMADYPISGEYLEDREFDDEKDDIYGYEKMRNEKFAYPQRTSELGVIDASVETGVKTVVIMSPTIYGVGSGHFNKSSIQVPSFVQATLKTGHGVVPGEGKGIWDNVHVEDLADLYKIVLLNMIEKDGTDLPFGKRGIMFSGNARHTWGELAKGVAEAAYEAGKIQSSEVKSVTLDEGAELFRQGSKLRVELSLASNSRTNSTIAKRLGWKPTRGAEAWKEGFRQEVKAFSEKQAQ</sequence>
<comment type="caution">
    <text evidence="1">The sequence shown here is derived from an EMBL/GenBank/DDBJ whole genome shotgun (WGS) entry which is preliminary data.</text>
</comment>
<dbReference type="Proteomes" id="UP001281147">
    <property type="component" value="Unassembled WGS sequence"/>
</dbReference>
<gene>
    <name evidence="1" type="ORF">LTR37_008629</name>
</gene>
<evidence type="ECO:0000313" key="1">
    <source>
        <dbReference type="EMBL" id="KAK3713196.1"/>
    </source>
</evidence>
<protein>
    <submittedName>
        <fullName evidence="1">Uncharacterized protein</fullName>
    </submittedName>
</protein>
<evidence type="ECO:0000313" key="2">
    <source>
        <dbReference type="Proteomes" id="UP001281147"/>
    </source>
</evidence>
<keyword evidence="2" id="KW-1185">Reference proteome</keyword>
<name>A0ACC3NAE9_9PEZI</name>